<comment type="caution">
    <text evidence="6">The sequence shown here is derived from an EMBL/GenBank/DDBJ whole genome shotgun (WGS) entry which is preliminary data.</text>
</comment>
<organism evidence="6 7">
    <name type="scientific">Cohnella cellulosilytica</name>
    <dbReference type="NCBI Taxonomy" id="986710"/>
    <lineage>
        <taxon>Bacteria</taxon>
        <taxon>Bacillati</taxon>
        <taxon>Bacillota</taxon>
        <taxon>Bacilli</taxon>
        <taxon>Bacillales</taxon>
        <taxon>Paenibacillaceae</taxon>
        <taxon>Cohnella</taxon>
    </lineage>
</organism>
<dbReference type="InterPro" id="IPR009057">
    <property type="entry name" value="Homeodomain-like_sf"/>
</dbReference>
<keyword evidence="7" id="KW-1185">Reference proteome</keyword>
<dbReference type="PANTHER" id="PTHR43280:SF2">
    <property type="entry name" value="HTH-TYPE TRANSCRIPTIONAL REGULATOR EXSA"/>
    <property type="match status" value="1"/>
</dbReference>
<dbReference type="Proteomes" id="UP001596378">
    <property type="component" value="Unassembled WGS sequence"/>
</dbReference>
<dbReference type="Gene3D" id="1.10.10.60">
    <property type="entry name" value="Homeodomain-like"/>
    <property type="match status" value="2"/>
</dbReference>
<feature type="domain" description="HTH araC/xylS-type" evidence="5">
    <location>
        <begin position="629"/>
        <end position="727"/>
    </location>
</feature>
<dbReference type="PANTHER" id="PTHR43280">
    <property type="entry name" value="ARAC-FAMILY TRANSCRIPTIONAL REGULATOR"/>
    <property type="match status" value="1"/>
</dbReference>
<dbReference type="PROSITE" id="PS01124">
    <property type="entry name" value="HTH_ARAC_FAMILY_2"/>
    <property type="match status" value="1"/>
</dbReference>
<keyword evidence="4" id="KW-0812">Transmembrane</keyword>
<dbReference type="SMART" id="SM00342">
    <property type="entry name" value="HTH_ARAC"/>
    <property type="match status" value="1"/>
</dbReference>
<evidence type="ECO:0000313" key="7">
    <source>
        <dbReference type="Proteomes" id="UP001596378"/>
    </source>
</evidence>
<keyword evidence="4" id="KW-1133">Transmembrane helix</keyword>
<evidence type="ECO:0000256" key="3">
    <source>
        <dbReference type="ARBA" id="ARBA00023163"/>
    </source>
</evidence>
<gene>
    <name evidence="6" type="ORF">ACFQMJ_23805</name>
</gene>
<dbReference type="PRINTS" id="PR00032">
    <property type="entry name" value="HTHARAC"/>
</dbReference>
<dbReference type="InterPro" id="IPR020449">
    <property type="entry name" value="Tscrpt_reg_AraC-type_HTH"/>
</dbReference>
<keyword evidence="4" id="KW-0472">Membrane</keyword>
<evidence type="ECO:0000313" key="6">
    <source>
        <dbReference type="EMBL" id="MFC7151574.1"/>
    </source>
</evidence>
<accession>A0ABW2FHX0</accession>
<keyword evidence="3" id="KW-0804">Transcription</keyword>
<evidence type="ECO:0000256" key="4">
    <source>
        <dbReference type="SAM" id="Phobius"/>
    </source>
</evidence>
<name>A0ABW2FHX0_9BACL</name>
<proteinExistence type="predicted"/>
<dbReference type="PROSITE" id="PS00041">
    <property type="entry name" value="HTH_ARAC_FAMILY_1"/>
    <property type="match status" value="1"/>
</dbReference>
<keyword evidence="2" id="KW-0238">DNA-binding</keyword>
<dbReference type="InterPro" id="IPR018060">
    <property type="entry name" value="HTH_AraC"/>
</dbReference>
<dbReference type="Pfam" id="PF12833">
    <property type="entry name" value="HTH_18"/>
    <property type="match status" value="1"/>
</dbReference>
<evidence type="ECO:0000256" key="1">
    <source>
        <dbReference type="ARBA" id="ARBA00023015"/>
    </source>
</evidence>
<dbReference type="EMBL" id="JBHTAI010000017">
    <property type="protein sequence ID" value="MFC7151574.1"/>
    <property type="molecule type" value="Genomic_DNA"/>
</dbReference>
<sequence length="736" mass="82060">MEEANRSGSRIFKRLLVFNLITVLVVSLVPQFVFYRYFMTMYNEEAQALNMQTVRQFQSAIDEPIVKAMVNFPNQYLSELESNEALVYPLTRDISRDSAAILKVARRIDDIKNNTPFLHSIDLYYPKGNLLFLGDRVCMLNESECPLGGRADWFGAFAESDLNIDWIGARTAGPHDPAQIATYVRSIPFFGSKEVRQGTVAVNLDLAELDAKLRGLKAPASGMLLIVDEAGGVIAHNYGDEPLPDLSQEALRAKLLGSDGAGMFDAKVDGQASVVSFVSSAFNDWRYVSVTSIENAYRKSNQLRGWMLAIGSAFLAVNVLVSVWLTARAHKPISNRMENLRQSLIRHMPVVRHNYVLGLLFGSAPDAMKIGDMRSILGIGHEDRLAVGFALRIEREGGMEHEEALAADFHLIERLESGVPGADIAAIRDDRSQILGFISYPEEMSLTAILAQMTEMIASAGERYTLCLGGSYPSDAGAVARSFSEADEALEYAFLHPEARVLLHEELRIGELKEPGNLPKALDELPAAIKAGDGKRLQQLIGDLLAEIRLGEWTVKYCRNVLQDIVLAIDKTVQQLGFQPAELFGGDLREQYRDMEQIDQFEAWIGEVAETAMSRIHERKGQFDLEFADKIVSYVNNSISHQLSLVSAAEHVGVSPTYLSKIFKSITGSNFNEYVTGLRLERAAELLRERKLSVQEISYRVGYQSTHHFIRLFKEKHGLTPKQYQKKIADGGEEEL</sequence>
<evidence type="ECO:0000259" key="5">
    <source>
        <dbReference type="PROSITE" id="PS01124"/>
    </source>
</evidence>
<feature type="transmembrane region" description="Helical" evidence="4">
    <location>
        <begin position="15"/>
        <end position="35"/>
    </location>
</feature>
<dbReference type="RefSeq" id="WP_378050812.1">
    <property type="nucleotide sequence ID" value="NZ_JBHMDN010000029.1"/>
</dbReference>
<evidence type="ECO:0000256" key="2">
    <source>
        <dbReference type="ARBA" id="ARBA00023125"/>
    </source>
</evidence>
<dbReference type="InterPro" id="IPR018062">
    <property type="entry name" value="HTH_AraC-typ_CS"/>
</dbReference>
<dbReference type="SUPFAM" id="SSF46689">
    <property type="entry name" value="Homeodomain-like"/>
    <property type="match status" value="2"/>
</dbReference>
<protein>
    <submittedName>
        <fullName evidence="6">AraC family transcriptional regulator</fullName>
    </submittedName>
</protein>
<dbReference type="Gene3D" id="3.30.450.20">
    <property type="entry name" value="PAS domain"/>
    <property type="match status" value="1"/>
</dbReference>
<keyword evidence="1" id="KW-0805">Transcription regulation</keyword>
<feature type="transmembrane region" description="Helical" evidence="4">
    <location>
        <begin position="306"/>
        <end position="327"/>
    </location>
</feature>
<reference evidence="7" key="1">
    <citation type="journal article" date="2019" name="Int. J. Syst. Evol. Microbiol.">
        <title>The Global Catalogue of Microorganisms (GCM) 10K type strain sequencing project: providing services to taxonomists for standard genome sequencing and annotation.</title>
        <authorList>
            <consortium name="The Broad Institute Genomics Platform"/>
            <consortium name="The Broad Institute Genome Sequencing Center for Infectious Disease"/>
            <person name="Wu L."/>
            <person name="Ma J."/>
        </authorList>
    </citation>
    <scope>NUCLEOTIDE SEQUENCE [LARGE SCALE GENOMIC DNA]</scope>
    <source>
        <strain evidence="7">KCTC 12907</strain>
    </source>
</reference>